<accession>A0AAD3H4E5</accession>
<evidence type="ECO:0000313" key="2">
    <source>
        <dbReference type="EMBL" id="GFH49638.1"/>
    </source>
</evidence>
<dbReference type="PANTHER" id="PTHR36009">
    <property type="match status" value="1"/>
</dbReference>
<organism evidence="2 3">
    <name type="scientific">Chaetoceros tenuissimus</name>
    <dbReference type="NCBI Taxonomy" id="426638"/>
    <lineage>
        <taxon>Eukaryota</taxon>
        <taxon>Sar</taxon>
        <taxon>Stramenopiles</taxon>
        <taxon>Ochrophyta</taxon>
        <taxon>Bacillariophyta</taxon>
        <taxon>Coscinodiscophyceae</taxon>
        <taxon>Chaetocerotophycidae</taxon>
        <taxon>Chaetocerotales</taxon>
        <taxon>Chaetocerotaceae</taxon>
        <taxon>Chaetoceros</taxon>
    </lineage>
</organism>
<protein>
    <submittedName>
        <fullName evidence="2">Uncharacterized protein</fullName>
    </submittedName>
</protein>
<keyword evidence="1" id="KW-0812">Transmembrane</keyword>
<feature type="transmembrane region" description="Helical" evidence="1">
    <location>
        <begin position="151"/>
        <end position="170"/>
    </location>
</feature>
<gene>
    <name evidence="2" type="ORF">CTEN210_06114</name>
</gene>
<keyword evidence="1" id="KW-1133">Transmembrane helix</keyword>
<dbReference type="PANTHER" id="PTHR36009:SF3">
    <property type="entry name" value="TRANSMEMBRANE PROTEIN"/>
    <property type="match status" value="1"/>
</dbReference>
<evidence type="ECO:0000313" key="3">
    <source>
        <dbReference type="Proteomes" id="UP001054902"/>
    </source>
</evidence>
<comment type="caution">
    <text evidence="2">The sequence shown here is derived from an EMBL/GenBank/DDBJ whole genome shotgun (WGS) entry which is preliminary data.</text>
</comment>
<dbReference type="EMBL" id="BLLK01000038">
    <property type="protein sequence ID" value="GFH49638.1"/>
    <property type="molecule type" value="Genomic_DNA"/>
</dbReference>
<feature type="transmembrane region" description="Helical" evidence="1">
    <location>
        <begin position="236"/>
        <end position="256"/>
    </location>
</feature>
<name>A0AAD3H4E5_9STRA</name>
<feature type="transmembrane region" description="Helical" evidence="1">
    <location>
        <begin position="271"/>
        <end position="292"/>
    </location>
</feature>
<keyword evidence="3" id="KW-1185">Reference proteome</keyword>
<proteinExistence type="predicted"/>
<evidence type="ECO:0000256" key="1">
    <source>
        <dbReference type="SAM" id="Phobius"/>
    </source>
</evidence>
<dbReference type="AlphaFoldDB" id="A0AAD3H4E5"/>
<keyword evidence="1" id="KW-0472">Membrane</keyword>
<dbReference type="Proteomes" id="UP001054902">
    <property type="component" value="Unassembled WGS sequence"/>
</dbReference>
<sequence length="299" mass="31792">MKFSIPLSVLAFSATSEAFAPSASFKSKGKISSHIPTHHVPSFDVSQSKKTRHFTALNVNSGDEESEGILTGINPVYAIPYAIFLTCATYFSLNEPTGASQAIIEKFVENPLQPNLGSSLFEVVFNSLGLVGVPMACLIMPGAKDQKLNPVPFLFGSAAAGYGSLGIFMMTRKPREEVDMEDLGWFTKNVLENKIFNWVVVLALANVYNITGAGADLISDAGATFAAFKDFIGQSALGFVSTVDLTILCLTGASLVPEDLKRRGVDDQAKAAAIAASTLLVPVVGLATYAALRPSLEEE</sequence>
<feature type="transmembrane region" description="Helical" evidence="1">
    <location>
        <begin position="195"/>
        <end position="215"/>
    </location>
</feature>
<reference evidence="2 3" key="1">
    <citation type="journal article" date="2021" name="Sci. Rep.">
        <title>The genome of the diatom Chaetoceros tenuissimus carries an ancient integrated fragment of an extant virus.</title>
        <authorList>
            <person name="Hongo Y."/>
            <person name="Kimura K."/>
            <person name="Takaki Y."/>
            <person name="Yoshida Y."/>
            <person name="Baba S."/>
            <person name="Kobayashi G."/>
            <person name="Nagasaki K."/>
            <person name="Hano T."/>
            <person name="Tomaru Y."/>
        </authorList>
    </citation>
    <scope>NUCLEOTIDE SEQUENCE [LARGE SCALE GENOMIC DNA]</scope>
    <source>
        <strain evidence="2 3">NIES-3715</strain>
    </source>
</reference>